<keyword evidence="5" id="KW-1185">Reference proteome</keyword>
<feature type="region of interest" description="Disordered" evidence="2">
    <location>
        <begin position="116"/>
        <end position="152"/>
    </location>
</feature>
<protein>
    <submittedName>
        <fullName evidence="4">Class I peptide chain release factor</fullName>
    </submittedName>
</protein>
<evidence type="ECO:0000259" key="3">
    <source>
        <dbReference type="PROSITE" id="PS00745"/>
    </source>
</evidence>
<dbReference type="InterPro" id="IPR000352">
    <property type="entry name" value="Pep_chain_release_fac_I"/>
</dbReference>
<proteinExistence type="inferred from homology"/>
<dbReference type="SUPFAM" id="SSF75620">
    <property type="entry name" value="Release factor"/>
    <property type="match status" value="1"/>
</dbReference>
<evidence type="ECO:0000313" key="4">
    <source>
        <dbReference type="EMBL" id="GAN31664.1"/>
    </source>
</evidence>
<dbReference type="EMBL" id="BAFN01000001">
    <property type="protein sequence ID" value="GAN31664.1"/>
    <property type="molecule type" value="Genomic_DNA"/>
</dbReference>
<comment type="caution">
    <text evidence="4">The sequence shown here is derived from an EMBL/GenBank/DDBJ whole genome shotgun (WGS) entry which is preliminary data.</text>
</comment>
<accession>A0ABQ0JTA4</accession>
<evidence type="ECO:0000256" key="1">
    <source>
        <dbReference type="ARBA" id="ARBA00010835"/>
    </source>
</evidence>
<dbReference type="Gene3D" id="3.30.160.20">
    <property type="match status" value="1"/>
</dbReference>
<gene>
    <name evidence="4" type="ORF">BROSI_A0165</name>
</gene>
<evidence type="ECO:0000256" key="2">
    <source>
        <dbReference type="SAM" id="MobiDB-lite"/>
    </source>
</evidence>
<evidence type="ECO:0000313" key="5">
    <source>
        <dbReference type="Proteomes" id="UP000032309"/>
    </source>
</evidence>
<feature type="domain" description="Prokaryotic-type class I peptide chain release factors" evidence="3">
    <location>
        <begin position="32"/>
        <end position="48"/>
    </location>
</feature>
<dbReference type="PANTHER" id="PTHR47814">
    <property type="entry name" value="PEPTIDYL-TRNA HYDROLASE ARFB"/>
    <property type="match status" value="1"/>
</dbReference>
<dbReference type="InterPro" id="IPR045853">
    <property type="entry name" value="Pep_chain_release_fac_I_sf"/>
</dbReference>
<comment type="similarity">
    <text evidence="1">Belongs to the prokaryotic/mitochondrial release factor family.</text>
</comment>
<organism evidence="4 5">
    <name type="scientific">Candidatus Brocadia sinica JPN1</name>
    <dbReference type="NCBI Taxonomy" id="1197129"/>
    <lineage>
        <taxon>Bacteria</taxon>
        <taxon>Pseudomonadati</taxon>
        <taxon>Planctomycetota</taxon>
        <taxon>Candidatus Brocadiia</taxon>
        <taxon>Candidatus Brocadiales</taxon>
        <taxon>Candidatus Brocadiaceae</taxon>
        <taxon>Candidatus Brocadia</taxon>
    </lineage>
</organism>
<name>A0ABQ0JTA4_9BACT</name>
<dbReference type="NCBIfam" id="NF006718">
    <property type="entry name" value="PRK09256.1"/>
    <property type="match status" value="1"/>
</dbReference>
<dbReference type="Pfam" id="PF00472">
    <property type="entry name" value="RF-1"/>
    <property type="match status" value="1"/>
</dbReference>
<sequence>MLVVHGGQEKNMIRITRTISIDEDEIRLEFIRASGPGGQNVNKVSTAVQLRFDVHNSHSLPGDVRERLVRLAGKRITENGVLIINAQRFRTQDRNRQDALDRLIELIHKAAEKPRLRRKTMPTSSSKKRRLESKRRRGETKRTRRTILRSED</sequence>
<dbReference type="Proteomes" id="UP000032309">
    <property type="component" value="Unassembled WGS sequence"/>
</dbReference>
<dbReference type="PANTHER" id="PTHR47814:SF1">
    <property type="entry name" value="PEPTIDYL-TRNA HYDROLASE ARFB"/>
    <property type="match status" value="1"/>
</dbReference>
<dbReference type="PROSITE" id="PS00745">
    <property type="entry name" value="RF_PROK_I"/>
    <property type="match status" value="1"/>
</dbReference>
<reference evidence="5" key="1">
    <citation type="journal article" date="2015" name="Genome Announc.">
        <title>Draft Genome Sequence of an Anaerobic Ammonium-Oxidizing Bacterium, "Candidatus Brocadia sinica".</title>
        <authorList>
            <person name="Oshiki M."/>
            <person name="Shinyako-Hata K."/>
            <person name="Satoh H."/>
            <person name="Okabe S."/>
        </authorList>
    </citation>
    <scope>NUCLEOTIDE SEQUENCE [LARGE SCALE GENOMIC DNA]</scope>
    <source>
        <strain evidence="5">JPN1</strain>
    </source>
</reference>